<dbReference type="InterPro" id="IPR011029">
    <property type="entry name" value="DEATH-like_dom_sf"/>
</dbReference>
<dbReference type="PROSITE" id="PS50168">
    <property type="entry name" value="DED"/>
    <property type="match status" value="1"/>
</dbReference>
<comment type="caution">
    <text evidence="3">The sequence shown here is derived from an EMBL/GenBank/DDBJ whole genome shotgun (WGS) entry which is preliminary data.</text>
</comment>
<dbReference type="PANTHER" id="PTHR48169:SF1">
    <property type="entry name" value="ASTROCYTIC PHOSPHOPROTEIN PEA-15"/>
    <property type="match status" value="1"/>
</dbReference>
<dbReference type="InterPro" id="IPR001875">
    <property type="entry name" value="DED_dom"/>
</dbReference>
<gene>
    <name evidence="3" type="ORF">CVLEPA_LOCUS27144</name>
</gene>
<dbReference type="EMBL" id="CAWYQH010000141">
    <property type="protein sequence ID" value="CAK8693854.1"/>
    <property type="molecule type" value="Genomic_DNA"/>
</dbReference>
<evidence type="ECO:0000313" key="4">
    <source>
        <dbReference type="Proteomes" id="UP001642483"/>
    </source>
</evidence>
<proteinExistence type="predicted"/>
<sequence length="143" mass="16087">MTIEGPLSALIDELNTKLRAEDLSALLDASKDDGIDEEELSKLSSPNQWLLWLCEKLLLTNDDLSFIEHVFELCRRPDLLTIVLEYRIKNLSSSEDQLPARQCVRVPSAKKYQAAKLKQPDVQMKPGVQLAAPPKARRKSTAT</sequence>
<evidence type="ECO:0000259" key="2">
    <source>
        <dbReference type="PROSITE" id="PS50168"/>
    </source>
</evidence>
<accession>A0ABP0GT46</accession>
<dbReference type="Gene3D" id="1.10.533.10">
    <property type="entry name" value="Death Domain, Fas"/>
    <property type="match status" value="1"/>
</dbReference>
<feature type="region of interest" description="Disordered" evidence="1">
    <location>
        <begin position="115"/>
        <end position="143"/>
    </location>
</feature>
<dbReference type="SUPFAM" id="SSF47986">
    <property type="entry name" value="DEATH domain"/>
    <property type="match status" value="1"/>
</dbReference>
<dbReference type="Pfam" id="PF01335">
    <property type="entry name" value="DED"/>
    <property type="match status" value="1"/>
</dbReference>
<evidence type="ECO:0000256" key="1">
    <source>
        <dbReference type="SAM" id="MobiDB-lite"/>
    </source>
</evidence>
<evidence type="ECO:0000313" key="3">
    <source>
        <dbReference type="EMBL" id="CAK8693854.1"/>
    </source>
</evidence>
<reference evidence="3 4" key="1">
    <citation type="submission" date="2024-02" db="EMBL/GenBank/DDBJ databases">
        <authorList>
            <person name="Daric V."/>
            <person name="Darras S."/>
        </authorList>
    </citation>
    <scope>NUCLEOTIDE SEQUENCE [LARGE SCALE GENOMIC DNA]</scope>
</reference>
<feature type="domain" description="DED" evidence="2">
    <location>
        <begin position="6"/>
        <end position="85"/>
    </location>
</feature>
<keyword evidence="4" id="KW-1185">Reference proteome</keyword>
<dbReference type="PANTHER" id="PTHR48169">
    <property type="entry name" value="DED DOMAIN-CONTAINING PROTEIN"/>
    <property type="match status" value="1"/>
</dbReference>
<organism evidence="3 4">
    <name type="scientific">Clavelina lepadiformis</name>
    <name type="common">Light-bulb sea squirt</name>
    <name type="synonym">Ascidia lepadiformis</name>
    <dbReference type="NCBI Taxonomy" id="159417"/>
    <lineage>
        <taxon>Eukaryota</taxon>
        <taxon>Metazoa</taxon>
        <taxon>Chordata</taxon>
        <taxon>Tunicata</taxon>
        <taxon>Ascidiacea</taxon>
        <taxon>Aplousobranchia</taxon>
        <taxon>Clavelinidae</taxon>
        <taxon>Clavelina</taxon>
    </lineage>
</organism>
<name>A0ABP0GT46_CLALP</name>
<dbReference type="Proteomes" id="UP001642483">
    <property type="component" value="Unassembled WGS sequence"/>
</dbReference>
<protein>
    <recommendedName>
        <fullName evidence="2">DED domain-containing protein</fullName>
    </recommendedName>
</protein>